<dbReference type="OrthoDB" id="10534846at2759"/>
<sequence>MTLLIFVAWTDYSYCIQNGRQRKSMLAQFSSCCLLHGGRHQPAHRSITRPLFPSWLQCDSTVSNHRHWVVEFPSAWTSFR</sequence>
<accession>A0A5N6UVN7</accession>
<dbReference type="EMBL" id="ML738625">
    <property type="protein sequence ID" value="KAE8162716.1"/>
    <property type="molecule type" value="Genomic_DNA"/>
</dbReference>
<keyword evidence="2" id="KW-1185">Reference proteome</keyword>
<reference evidence="1 2" key="1">
    <citation type="submission" date="2019-04" db="EMBL/GenBank/DDBJ databases">
        <title>Friends and foes A comparative genomics study of 23 Aspergillus species from section Flavi.</title>
        <authorList>
            <consortium name="DOE Joint Genome Institute"/>
            <person name="Kjaerbolling I."/>
            <person name="Vesth T."/>
            <person name="Frisvad J.C."/>
            <person name="Nybo J.L."/>
            <person name="Theobald S."/>
            <person name="Kildgaard S."/>
            <person name="Isbrandt T."/>
            <person name="Kuo A."/>
            <person name="Sato A."/>
            <person name="Lyhne E.K."/>
            <person name="Kogle M.E."/>
            <person name="Wiebenga A."/>
            <person name="Kun R.S."/>
            <person name="Lubbers R.J."/>
            <person name="Makela M.R."/>
            <person name="Barry K."/>
            <person name="Chovatia M."/>
            <person name="Clum A."/>
            <person name="Daum C."/>
            <person name="Haridas S."/>
            <person name="He G."/>
            <person name="LaButti K."/>
            <person name="Lipzen A."/>
            <person name="Mondo S."/>
            <person name="Riley R."/>
            <person name="Salamov A."/>
            <person name="Simmons B.A."/>
            <person name="Magnuson J.K."/>
            <person name="Henrissat B."/>
            <person name="Mortensen U.H."/>
            <person name="Larsen T.O."/>
            <person name="Devries R.P."/>
            <person name="Grigoriev I.V."/>
            <person name="Machida M."/>
            <person name="Baker S.E."/>
            <person name="Andersen M.R."/>
        </authorList>
    </citation>
    <scope>NUCLEOTIDE SEQUENCE [LARGE SCALE GENOMIC DNA]</scope>
    <source>
        <strain evidence="1 2">CBS 117626</strain>
    </source>
</reference>
<protein>
    <submittedName>
        <fullName evidence="1">Uncharacterized protein</fullName>
    </submittedName>
</protein>
<proteinExistence type="predicted"/>
<dbReference type="Proteomes" id="UP000326950">
    <property type="component" value="Unassembled WGS sequence"/>
</dbReference>
<gene>
    <name evidence="1" type="ORF">BDV40DRAFT_264578</name>
</gene>
<name>A0A5N6UVN7_ASPTM</name>
<organism evidence="1 2">
    <name type="scientific">Aspergillus tamarii</name>
    <dbReference type="NCBI Taxonomy" id="41984"/>
    <lineage>
        <taxon>Eukaryota</taxon>
        <taxon>Fungi</taxon>
        <taxon>Dikarya</taxon>
        <taxon>Ascomycota</taxon>
        <taxon>Pezizomycotina</taxon>
        <taxon>Eurotiomycetes</taxon>
        <taxon>Eurotiomycetidae</taxon>
        <taxon>Eurotiales</taxon>
        <taxon>Aspergillaceae</taxon>
        <taxon>Aspergillus</taxon>
        <taxon>Aspergillus subgen. Circumdati</taxon>
    </lineage>
</organism>
<evidence type="ECO:0000313" key="2">
    <source>
        <dbReference type="Proteomes" id="UP000326950"/>
    </source>
</evidence>
<evidence type="ECO:0000313" key="1">
    <source>
        <dbReference type="EMBL" id="KAE8162716.1"/>
    </source>
</evidence>
<dbReference type="AlphaFoldDB" id="A0A5N6UVN7"/>